<evidence type="ECO:0000256" key="1">
    <source>
        <dbReference type="SAM" id="MobiDB-lite"/>
    </source>
</evidence>
<evidence type="ECO:0000313" key="2">
    <source>
        <dbReference type="EMBL" id="EMP39344.1"/>
    </source>
</evidence>
<dbReference type="EMBL" id="KB517028">
    <property type="protein sequence ID" value="EMP39344.1"/>
    <property type="molecule type" value="Genomic_DNA"/>
</dbReference>
<reference evidence="3" key="1">
    <citation type="journal article" date="2013" name="Nat. Genet.">
        <title>The draft genomes of soft-shell turtle and green sea turtle yield insights into the development and evolution of the turtle-specific body plan.</title>
        <authorList>
            <person name="Wang Z."/>
            <person name="Pascual-Anaya J."/>
            <person name="Zadissa A."/>
            <person name="Li W."/>
            <person name="Niimura Y."/>
            <person name="Huang Z."/>
            <person name="Li C."/>
            <person name="White S."/>
            <person name="Xiong Z."/>
            <person name="Fang D."/>
            <person name="Wang B."/>
            <person name="Ming Y."/>
            <person name="Chen Y."/>
            <person name="Zheng Y."/>
            <person name="Kuraku S."/>
            <person name="Pignatelli M."/>
            <person name="Herrero J."/>
            <person name="Beal K."/>
            <person name="Nozawa M."/>
            <person name="Li Q."/>
            <person name="Wang J."/>
            <person name="Zhang H."/>
            <person name="Yu L."/>
            <person name="Shigenobu S."/>
            <person name="Wang J."/>
            <person name="Liu J."/>
            <person name="Flicek P."/>
            <person name="Searle S."/>
            <person name="Wang J."/>
            <person name="Kuratani S."/>
            <person name="Yin Y."/>
            <person name="Aken B."/>
            <person name="Zhang G."/>
            <person name="Irie N."/>
        </authorList>
    </citation>
    <scope>NUCLEOTIDE SEQUENCE [LARGE SCALE GENOMIC DNA]</scope>
</reference>
<organism evidence="2 3">
    <name type="scientific">Chelonia mydas</name>
    <name type="common">Green sea-turtle</name>
    <name type="synonym">Chelonia agassizi</name>
    <dbReference type="NCBI Taxonomy" id="8469"/>
    <lineage>
        <taxon>Eukaryota</taxon>
        <taxon>Metazoa</taxon>
        <taxon>Chordata</taxon>
        <taxon>Craniata</taxon>
        <taxon>Vertebrata</taxon>
        <taxon>Euteleostomi</taxon>
        <taxon>Archelosauria</taxon>
        <taxon>Testudinata</taxon>
        <taxon>Testudines</taxon>
        <taxon>Cryptodira</taxon>
        <taxon>Durocryptodira</taxon>
        <taxon>Americhelydia</taxon>
        <taxon>Chelonioidea</taxon>
        <taxon>Cheloniidae</taxon>
        <taxon>Chelonia</taxon>
    </lineage>
</organism>
<gene>
    <name evidence="2" type="ORF">UY3_03456</name>
</gene>
<accession>M7BQ75</accession>
<dbReference type="Proteomes" id="UP000031443">
    <property type="component" value="Unassembled WGS sequence"/>
</dbReference>
<name>M7BQ75_CHEMY</name>
<dbReference type="AlphaFoldDB" id="M7BQ75"/>
<keyword evidence="3" id="KW-1185">Reference proteome</keyword>
<evidence type="ECO:0000313" key="3">
    <source>
        <dbReference type="Proteomes" id="UP000031443"/>
    </source>
</evidence>
<protein>
    <submittedName>
        <fullName evidence="2">Uncharacterized protein</fullName>
    </submittedName>
</protein>
<feature type="region of interest" description="Disordered" evidence="1">
    <location>
        <begin position="1"/>
        <end position="26"/>
    </location>
</feature>
<sequence>MRCCSPGVHRPQLENSSSFKQPDVLGQNRMLQSKKSNKLAMAKLSCNPENINIAMTPWVHGKMGTVSARCLDDSQIRKELSRWLPEQSWYKNSCKYSDTGGDCDMSFLLLYENMLMI</sequence>
<proteinExistence type="predicted"/>